<dbReference type="EMBL" id="WKQV01000015">
    <property type="protein sequence ID" value="MSD27617.1"/>
    <property type="molecule type" value="Genomic_DNA"/>
</dbReference>
<evidence type="ECO:0000313" key="9">
    <source>
        <dbReference type="Proteomes" id="UP000260642"/>
    </source>
</evidence>
<proteinExistence type="predicted"/>
<evidence type="ECO:0000313" key="11">
    <source>
        <dbReference type="Proteomes" id="UP000283683"/>
    </source>
</evidence>
<dbReference type="EMBL" id="QSOB01000016">
    <property type="protein sequence ID" value="RGI66736.1"/>
    <property type="molecule type" value="Genomic_DNA"/>
</dbReference>
<evidence type="ECO:0000313" key="3">
    <source>
        <dbReference type="EMBL" id="MSD27617.1"/>
    </source>
</evidence>
<sequence length="292" mass="32914">MKQIKIGTCVPGAKAEEWLKGFIGKGFETFSLNFHMSLEGTDLDKLALSTEKLLAGTDSKITTIGYYCNPIQYAEHRKTLENVICTAGKFGATHVSTFAGAWEGKPVESAYEEFGKVFRELADLAEEKGVKLGIENCLMDGTWEHATCNIGFNPKAWEVMFEEVKNDNFGLEWEPTHQMVQLIDPVTELRKWCKKIVHIHGKDATIDWDAVRHSGISGAVPFVWHRMPGFGDTNWRDIISILRSNGYEDDICIEGYHDPVYSGELEMTGQLHALNYLKWCRGGDFTPTPWAK</sequence>
<evidence type="ECO:0000259" key="1">
    <source>
        <dbReference type="Pfam" id="PF01261"/>
    </source>
</evidence>
<evidence type="ECO:0000313" key="12">
    <source>
        <dbReference type="Proteomes" id="UP000286581"/>
    </source>
</evidence>
<dbReference type="Proteomes" id="UP000283683">
    <property type="component" value="Unassembled WGS sequence"/>
</dbReference>
<name>A0A0M6W8T4_9FIRM</name>
<dbReference type="Pfam" id="PF01261">
    <property type="entry name" value="AP_endonuc_2"/>
    <property type="match status" value="1"/>
</dbReference>
<dbReference type="RefSeq" id="WP_055060834.1">
    <property type="nucleotide sequence ID" value="NZ_AP031452.1"/>
</dbReference>
<dbReference type="InterPro" id="IPR013022">
    <property type="entry name" value="Xyl_isomerase-like_TIM-brl"/>
</dbReference>
<organism evidence="2 8">
    <name type="scientific">Agathobacter rectalis</name>
    <dbReference type="NCBI Taxonomy" id="39491"/>
    <lineage>
        <taxon>Bacteria</taxon>
        <taxon>Bacillati</taxon>
        <taxon>Bacillota</taxon>
        <taxon>Clostridia</taxon>
        <taxon>Lachnospirales</taxon>
        <taxon>Lachnospiraceae</taxon>
        <taxon>Agathobacter</taxon>
    </lineage>
</organism>
<evidence type="ECO:0000313" key="13">
    <source>
        <dbReference type="Proteomes" id="UP000465607"/>
    </source>
</evidence>
<evidence type="ECO:0000313" key="2">
    <source>
        <dbReference type="EMBL" id="CRL31884.1"/>
    </source>
</evidence>
<evidence type="ECO:0000313" key="10">
    <source>
        <dbReference type="Proteomes" id="UP000266698"/>
    </source>
</evidence>
<dbReference type="Proteomes" id="UP000049472">
    <property type="component" value="Unassembled WGS sequence"/>
</dbReference>
<protein>
    <submittedName>
        <fullName evidence="4">Sugar phosphate isomerase/epimerase</fullName>
    </submittedName>
    <submittedName>
        <fullName evidence="3">TIM barrel protein</fullName>
    </submittedName>
</protein>
<reference evidence="3 13" key="4">
    <citation type="journal article" date="2019" name="Nat. Med.">
        <title>A library of human gut bacterial isolates paired with longitudinal multiomics data enables mechanistic microbiome research.</title>
        <authorList>
            <person name="Poyet M."/>
            <person name="Groussin M."/>
            <person name="Gibbons S.M."/>
            <person name="Avila-Pacheco J."/>
            <person name="Jiang X."/>
            <person name="Kearney S.M."/>
            <person name="Perrotta A.R."/>
            <person name="Berdy B."/>
            <person name="Zhao S."/>
            <person name="Lieberman T.D."/>
            <person name="Swanson P.K."/>
            <person name="Smith M."/>
            <person name="Roesemann S."/>
            <person name="Alexander J.E."/>
            <person name="Rich S.A."/>
            <person name="Livny J."/>
            <person name="Vlamakis H."/>
            <person name="Clish C."/>
            <person name="Bullock K."/>
            <person name="Deik A."/>
            <person name="Scott J."/>
            <person name="Pierce K.A."/>
            <person name="Xavier R.J."/>
            <person name="Alm E.J."/>
        </authorList>
    </citation>
    <scope>NUCLEOTIDE SEQUENCE [LARGE SCALE GENOMIC DNA]</scope>
    <source>
        <strain evidence="3 13">BIOML-A5</strain>
    </source>
</reference>
<dbReference type="Proteomes" id="UP000260642">
    <property type="component" value="Unassembled WGS sequence"/>
</dbReference>
<evidence type="ECO:0000313" key="5">
    <source>
        <dbReference type="EMBL" id="RGW39880.1"/>
    </source>
</evidence>
<keyword evidence="8" id="KW-1185">Reference proteome</keyword>
<dbReference type="Proteomes" id="UP000465607">
    <property type="component" value="Unassembled WGS sequence"/>
</dbReference>
<dbReference type="EMBL" id="QSAZ01000006">
    <property type="protein sequence ID" value="RGW87267.1"/>
    <property type="molecule type" value="Genomic_DNA"/>
</dbReference>
<evidence type="ECO:0000313" key="6">
    <source>
        <dbReference type="EMBL" id="RGW87267.1"/>
    </source>
</evidence>
<reference evidence="9 10" key="3">
    <citation type="submission" date="2018-08" db="EMBL/GenBank/DDBJ databases">
        <title>A genome reference for cultivated species of the human gut microbiota.</title>
        <authorList>
            <person name="Zou Y."/>
            <person name="Xue W."/>
            <person name="Luo G."/>
        </authorList>
    </citation>
    <scope>NUCLEOTIDE SEQUENCE [LARGE SCALE GENOMIC DNA]</scope>
    <source>
        <strain evidence="6 11">AF06-19</strain>
        <strain evidence="5 12">AF12-8</strain>
        <strain evidence="7 10">AF36-2BH</strain>
        <strain evidence="4 9">TM10-3</strain>
    </source>
</reference>
<dbReference type="EMBL" id="QSAE01000020">
    <property type="protein sequence ID" value="RGW39880.1"/>
    <property type="molecule type" value="Genomic_DNA"/>
</dbReference>
<evidence type="ECO:0000313" key="4">
    <source>
        <dbReference type="EMBL" id="RGI66736.1"/>
    </source>
</evidence>
<dbReference type="InterPro" id="IPR050312">
    <property type="entry name" value="IolE/XylAMocC-like"/>
</dbReference>
<dbReference type="InterPro" id="IPR036237">
    <property type="entry name" value="Xyl_isomerase-like_sf"/>
</dbReference>
<accession>A0A0M6W8T4</accession>
<dbReference type="EMBL" id="CVRQ01000001">
    <property type="protein sequence ID" value="CRL31884.1"/>
    <property type="molecule type" value="Genomic_DNA"/>
</dbReference>
<reference evidence="8" key="2">
    <citation type="submission" date="2015-05" db="EMBL/GenBank/DDBJ databases">
        <authorList>
            <consortium name="Pathogen Informatics"/>
        </authorList>
    </citation>
    <scope>NUCLEOTIDE SEQUENCE [LARGE SCALE GENOMIC DNA]</scope>
    <source>
        <strain evidence="8">T1-815</strain>
    </source>
</reference>
<evidence type="ECO:0000313" key="8">
    <source>
        <dbReference type="Proteomes" id="UP000049472"/>
    </source>
</evidence>
<dbReference type="PANTHER" id="PTHR12110">
    <property type="entry name" value="HYDROXYPYRUVATE ISOMERASE"/>
    <property type="match status" value="1"/>
</dbReference>
<dbReference type="EMBL" id="QRPB01000017">
    <property type="protein sequence ID" value="RHL76896.1"/>
    <property type="molecule type" value="Genomic_DNA"/>
</dbReference>
<dbReference type="AlphaFoldDB" id="A0A0M6W8T4"/>
<dbReference type="GO" id="GO:0016853">
    <property type="term" value="F:isomerase activity"/>
    <property type="evidence" value="ECO:0007669"/>
    <property type="project" value="UniProtKB-KW"/>
</dbReference>
<feature type="domain" description="Xylose isomerase-like TIM barrel" evidence="1">
    <location>
        <begin position="26"/>
        <end position="259"/>
    </location>
</feature>
<dbReference type="Proteomes" id="UP000286581">
    <property type="component" value="Unassembled WGS sequence"/>
</dbReference>
<gene>
    <name evidence="7" type="ORF">DW001_12575</name>
    <name evidence="6" type="ORF">DWV45_07460</name>
    <name evidence="5" type="ORF">DWV78_07680</name>
    <name evidence="4" type="ORF">DXD95_11275</name>
    <name evidence="3" type="ORF">GKE44_10740</name>
    <name evidence="2" type="ORF">T1815_02291</name>
</gene>
<dbReference type="Gene3D" id="3.20.20.150">
    <property type="entry name" value="Divalent-metal-dependent TIM barrel enzymes"/>
    <property type="match status" value="1"/>
</dbReference>
<dbReference type="PANTHER" id="PTHR12110:SF21">
    <property type="entry name" value="XYLOSE ISOMERASE-LIKE TIM BARREL DOMAIN-CONTAINING PROTEIN"/>
    <property type="match status" value="1"/>
</dbReference>
<dbReference type="Proteomes" id="UP000266698">
    <property type="component" value="Unassembled WGS sequence"/>
</dbReference>
<evidence type="ECO:0000313" key="7">
    <source>
        <dbReference type="EMBL" id="RHL76896.1"/>
    </source>
</evidence>
<reference evidence="2" key="1">
    <citation type="submission" date="2015-05" db="EMBL/GenBank/DDBJ databases">
        <authorList>
            <person name="Wang D.B."/>
            <person name="Wang M."/>
        </authorList>
    </citation>
    <scope>NUCLEOTIDE SEQUENCE [LARGE SCALE GENOMIC DNA]</scope>
    <source>
        <strain evidence="2">T1-815</strain>
    </source>
</reference>
<dbReference type="SUPFAM" id="SSF51658">
    <property type="entry name" value="Xylose isomerase-like"/>
    <property type="match status" value="1"/>
</dbReference>
<keyword evidence="4" id="KW-0413">Isomerase</keyword>